<gene>
    <name evidence="2" type="ORF">EDC65_2900</name>
</gene>
<evidence type="ECO:0000259" key="1">
    <source>
        <dbReference type="Pfam" id="PF01592"/>
    </source>
</evidence>
<dbReference type="Gene3D" id="3.90.1010.10">
    <property type="match status" value="1"/>
</dbReference>
<dbReference type="Pfam" id="PF01592">
    <property type="entry name" value="NifU_N"/>
    <property type="match status" value="1"/>
</dbReference>
<dbReference type="GO" id="GO:0051536">
    <property type="term" value="F:iron-sulfur cluster binding"/>
    <property type="evidence" value="ECO:0007669"/>
    <property type="project" value="InterPro"/>
</dbReference>
<dbReference type="RefSeq" id="WP_123690628.1">
    <property type="nucleotide sequence ID" value="NZ_AP019700.1"/>
</dbReference>
<reference evidence="2 3" key="1">
    <citation type="submission" date="2018-11" db="EMBL/GenBank/DDBJ databases">
        <title>Genomic Encyclopedia of Type Strains, Phase IV (KMG-IV): sequencing the most valuable type-strain genomes for metagenomic binning, comparative biology and taxonomic classification.</title>
        <authorList>
            <person name="Goeker M."/>
        </authorList>
    </citation>
    <scope>NUCLEOTIDE SEQUENCE [LARGE SCALE GENOMIC DNA]</scope>
    <source>
        <strain evidence="2 3">DSM 5900</strain>
    </source>
</reference>
<protein>
    <submittedName>
        <fullName evidence="2">NifU-like protein involved in Fe-S cluster formation</fullName>
    </submittedName>
</protein>
<sequence length="162" mass="16922">MTASSVESLYSDQVKALAADIPRTQRLAAPAATVTMTSPLCGSRVTVDLAMDGDRIVDFGQTVRACTLGQASASIMARHVVGQPAGDMRAVAKTLRAMLKEGASPPAGEWAELAALAPAQRFKSRHGSILLAFDAVVAALDDIQGHRPEDAPAKGLPDTMRV</sequence>
<dbReference type="AlphaFoldDB" id="A0A3N1LID3"/>
<accession>A0A3N1LID3</accession>
<dbReference type="CDD" id="cd06664">
    <property type="entry name" value="IscU_like"/>
    <property type="match status" value="1"/>
</dbReference>
<name>A0A3N1LID3_9PROT</name>
<dbReference type="EMBL" id="RJKX01000014">
    <property type="protein sequence ID" value="ROP91040.1"/>
    <property type="molecule type" value="Genomic_DNA"/>
</dbReference>
<evidence type="ECO:0000313" key="2">
    <source>
        <dbReference type="EMBL" id="ROP91040.1"/>
    </source>
</evidence>
<dbReference type="SUPFAM" id="SSF82649">
    <property type="entry name" value="SufE/NifU"/>
    <property type="match status" value="1"/>
</dbReference>
<organism evidence="2 3">
    <name type="scientific">Stella humosa</name>
    <dbReference type="NCBI Taxonomy" id="94"/>
    <lineage>
        <taxon>Bacteria</taxon>
        <taxon>Pseudomonadati</taxon>
        <taxon>Pseudomonadota</taxon>
        <taxon>Alphaproteobacteria</taxon>
        <taxon>Rhodospirillales</taxon>
        <taxon>Stellaceae</taxon>
        <taxon>Stella</taxon>
    </lineage>
</organism>
<dbReference type="GO" id="GO:0016226">
    <property type="term" value="P:iron-sulfur cluster assembly"/>
    <property type="evidence" value="ECO:0007669"/>
    <property type="project" value="InterPro"/>
</dbReference>
<feature type="domain" description="NIF system FeS cluster assembly NifU N-terminal" evidence="1">
    <location>
        <begin position="31"/>
        <end position="92"/>
    </location>
</feature>
<evidence type="ECO:0000313" key="3">
    <source>
        <dbReference type="Proteomes" id="UP000278222"/>
    </source>
</evidence>
<dbReference type="OrthoDB" id="9804157at2"/>
<dbReference type="GO" id="GO:0005506">
    <property type="term" value="F:iron ion binding"/>
    <property type="evidence" value="ECO:0007669"/>
    <property type="project" value="InterPro"/>
</dbReference>
<comment type="caution">
    <text evidence="2">The sequence shown here is derived from an EMBL/GenBank/DDBJ whole genome shotgun (WGS) entry which is preliminary data.</text>
</comment>
<proteinExistence type="predicted"/>
<keyword evidence="3" id="KW-1185">Reference proteome</keyword>
<dbReference type="InterPro" id="IPR002871">
    <property type="entry name" value="NIF_FeS_clus_asmbl_NifU_N"/>
</dbReference>
<dbReference type="Proteomes" id="UP000278222">
    <property type="component" value="Unassembled WGS sequence"/>
</dbReference>